<evidence type="ECO:0000313" key="3">
    <source>
        <dbReference type="Proteomes" id="UP000317318"/>
    </source>
</evidence>
<evidence type="ECO:0000256" key="1">
    <source>
        <dbReference type="PIRSR" id="PIRSR600760-2"/>
    </source>
</evidence>
<dbReference type="EMBL" id="CP036268">
    <property type="protein sequence ID" value="QDT38314.1"/>
    <property type="molecule type" value="Genomic_DNA"/>
</dbReference>
<keyword evidence="1" id="KW-0460">Magnesium</keyword>
<proteinExistence type="predicted"/>
<dbReference type="Proteomes" id="UP000317318">
    <property type="component" value="Chromosome"/>
</dbReference>
<protein>
    <submittedName>
        <fullName evidence="2">Inositol monophosphatase family protein</fullName>
    </submittedName>
</protein>
<comment type="cofactor">
    <cofactor evidence="1">
        <name>Mg(2+)</name>
        <dbReference type="ChEBI" id="CHEBI:18420"/>
    </cofactor>
</comment>
<feature type="binding site" evidence="1">
    <location>
        <position position="99"/>
    </location>
    <ligand>
        <name>Mg(2+)</name>
        <dbReference type="ChEBI" id="CHEBI:18420"/>
        <label>1</label>
        <note>catalytic</note>
    </ligand>
</feature>
<keyword evidence="1" id="KW-0479">Metal-binding</keyword>
<dbReference type="GO" id="GO:0046872">
    <property type="term" value="F:metal ion binding"/>
    <property type="evidence" value="ECO:0007669"/>
    <property type="project" value="UniProtKB-KW"/>
</dbReference>
<keyword evidence="3" id="KW-1185">Reference proteome</keyword>
<feature type="binding site" evidence="1">
    <location>
        <position position="102"/>
    </location>
    <ligand>
        <name>Mg(2+)</name>
        <dbReference type="ChEBI" id="CHEBI:18420"/>
        <label>1</label>
        <note>catalytic</note>
    </ligand>
</feature>
<dbReference type="InterPro" id="IPR000760">
    <property type="entry name" value="Inositol_monophosphatase-like"/>
</dbReference>
<gene>
    <name evidence="2" type="ORF">Pan189_27050</name>
</gene>
<name>A0A517R375_9PLAN</name>
<feature type="binding site" evidence="1">
    <location>
        <position position="79"/>
    </location>
    <ligand>
        <name>Mg(2+)</name>
        <dbReference type="ChEBI" id="CHEBI:18420"/>
        <label>1</label>
        <note>catalytic</note>
    </ligand>
</feature>
<organism evidence="2 3">
    <name type="scientific">Stratiformator vulcanicus</name>
    <dbReference type="NCBI Taxonomy" id="2527980"/>
    <lineage>
        <taxon>Bacteria</taxon>
        <taxon>Pseudomonadati</taxon>
        <taxon>Planctomycetota</taxon>
        <taxon>Planctomycetia</taxon>
        <taxon>Planctomycetales</taxon>
        <taxon>Planctomycetaceae</taxon>
        <taxon>Stratiformator</taxon>
    </lineage>
</organism>
<dbReference type="Gene3D" id="3.30.540.10">
    <property type="entry name" value="Fructose-1,6-Bisphosphatase, subunit A, domain 1"/>
    <property type="match status" value="1"/>
</dbReference>
<dbReference type="SUPFAM" id="SSF56655">
    <property type="entry name" value="Carbohydrate phosphatase"/>
    <property type="match status" value="1"/>
</dbReference>
<reference evidence="2 3" key="1">
    <citation type="submission" date="2019-02" db="EMBL/GenBank/DDBJ databases">
        <title>Deep-cultivation of Planctomycetes and their phenomic and genomic characterization uncovers novel biology.</title>
        <authorList>
            <person name="Wiegand S."/>
            <person name="Jogler M."/>
            <person name="Boedeker C."/>
            <person name="Pinto D."/>
            <person name="Vollmers J."/>
            <person name="Rivas-Marin E."/>
            <person name="Kohn T."/>
            <person name="Peeters S.H."/>
            <person name="Heuer A."/>
            <person name="Rast P."/>
            <person name="Oberbeckmann S."/>
            <person name="Bunk B."/>
            <person name="Jeske O."/>
            <person name="Meyerdierks A."/>
            <person name="Storesund J.E."/>
            <person name="Kallscheuer N."/>
            <person name="Luecker S."/>
            <person name="Lage O.M."/>
            <person name="Pohl T."/>
            <person name="Merkel B.J."/>
            <person name="Hornburger P."/>
            <person name="Mueller R.-W."/>
            <person name="Bruemmer F."/>
            <person name="Labrenz M."/>
            <person name="Spormann A.M."/>
            <person name="Op den Camp H."/>
            <person name="Overmann J."/>
            <person name="Amann R."/>
            <person name="Jetten M.S.M."/>
            <person name="Mascher T."/>
            <person name="Medema M.H."/>
            <person name="Devos D.P."/>
            <person name="Kaster A.-K."/>
            <person name="Ovreas L."/>
            <person name="Rohde M."/>
            <person name="Galperin M.Y."/>
            <person name="Jogler C."/>
        </authorList>
    </citation>
    <scope>NUCLEOTIDE SEQUENCE [LARGE SCALE GENOMIC DNA]</scope>
    <source>
        <strain evidence="2 3">Pan189</strain>
    </source>
</reference>
<accession>A0A517R375</accession>
<sequence>MVDANQVVSILSQTMPAVLRWAGGVAKELRKHNISIQAKESGSSNTDALTLADLTVQELVVAALRDVDPILRECRIEAEESTGALELFATESPLTIALDPIDGTKQFRDHTGNGYSVMLHCRTEDKVIYSLVFIPETGPHGRWVEVRDSEVRVIDDDPHASARAEIDASQPIAKRDRPASKKIYMIGFIDKQSERVAAVTEAGLEGVDADDTPGSIYDLFGRGEFAGSLIHTPNIYDFPVSHQIAEAFGGRAVRVDTGKDVHYREKWLDERASMLRLPGIVACSDNEEVLATLCDTARDWSQERYET</sequence>
<dbReference type="Pfam" id="PF00459">
    <property type="entry name" value="Inositol_P"/>
    <property type="match status" value="1"/>
</dbReference>
<dbReference type="KEGG" id="svp:Pan189_27050"/>
<dbReference type="AlphaFoldDB" id="A0A517R375"/>
<feature type="binding site" evidence="1">
    <location>
        <position position="101"/>
    </location>
    <ligand>
        <name>Mg(2+)</name>
        <dbReference type="ChEBI" id="CHEBI:18420"/>
        <label>1</label>
        <note>catalytic</note>
    </ligand>
</feature>
<evidence type="ECO:0000313" key="2">
    <source>
        <dbReference type="EMBL" id="QDT38314.1"/>
    </source>
</evidence>